<organism evidence="1 2">
    <name type="scientific">Phlyctema vagabunda</name>
    <dbReference type="NCBI Taxonomy" id="108571"/>
    <lineage>
        <taxon>Eukaryota</taxon>
        <taxon>Fungi</taxon>
        <taxon>Dikarya</taxon>
        <taxon>Ascomycota</taxon>
        <taxon>Pezizomycotina</taxon>
        <taxon>Leotiomycetes</taxon>
        <taxon>Helotiales</taxon>
        <taxon>Dermateaceae</taxon>
        <taxon>Phlyctema</taxon>
    </lineage>
</organism>
<evidence type="ECO:0000313" key="2">
    <source>
        <dbReference type="Proteomes" id="UP001629113"/>
    </source>
</evidence>
<evidence type="ECO:0000313" key="1">
    <source>
        <dbReference type="EMBL" id="KAL3421458.1"/>
    </source>
</evidence>
<gene>
    <name evidence="1" type="ORF">PVAG01_07903</name>
</gene>
<dbReference type="Proteomes" id="UP001629113">
    <property type="component" value="Unassembled WGS sequence"/>
</dbReference>
<reference evidence="1 2" key="1">
    <citation type="submission" date="2024-06" db="EMBL/GenBank/DDBJ databases">
        <title>Complete genome of Phlyctema vagabunda strain 19-DSS-EL-015.</title>
        <authorList>
            <person name="Fiorenzani C."/>
        </authorList>
    </citation>
    <scope>NUCLEOTIDE SEQUENCE [LARGE SCALE GENOMIC DNA]</scope>
    <source>
        <strain evidence="1 2">19-DSS-EL-015</strain>
    </source>
</reference>
<dbReference type="EMBL" id="JBFCZG010000006">
    <property type="protein sequence ID" value="KAL3421458.1"/>
    <property type="molecule type" value="Genomic_DNA"/>
</dbReference>
<keyword evidence="2" id="KW-1185">Reference proteome</keyword>
<proteinExistence type="predicted"/>
<sequence length="110" mass="12398">MSGGRLAADDSVIIARLGRPESVISIHAVHFTPRQSHDTTWPRRNFRSVVSLSRVHSGDFVLTGNRWRAGAQAWGTGDRAKRGFRNAWEKGRNVAMPSIQTKEWERDMLA</sequence>
<protein>
    <submittedName>
        <fullName evidence="1">Uncharacterized protein</fullName>
    </submittedName>
</protein>
<comment type="caution">
    <text evidence="1">The sequence shown here is derived from an EMBL/GenBank/DDBJ whole genome shotgun (WGS) entry which is preliminary data.</text>
</comment>
<accession>A0ABR4PDQ7</accession>
<name>A0ABR4PDQ7_9HELO</name>